<keyword evidence="1" id="KW-1133">Transmembrane helix</keyword>
<feature type="non-terminal residue" evidence="2">
    <location>
        <position position="1"/>
    </location>
</feature>
<feature type="transmembrane region" description="Helical" evidence="1">
    <location>
        <begin position="157"/>
        <end position="179"/>
    </location>
</feature>
<keyword evidence="1" id="KW-0472">Membrane</keyword>
<keyword evidence="3" id="KW-1185">Reference proteome</keyword>
<reference evidence="3" key="1">
    <citation type="submission" date="2015-09" db="EMBL/GenBank/DDBJ databases">
        <authorList>
            <consortium name="Pathogen Informatics"/>
        </authorList>
    </citation>
    <scope>NUCLEOTIDE SEQUENCE [LARGE SCALE GENOMIC DNA]</scope>
    <source>
        <strain evidence="3">Lake Konstanz</strain>
    </source>
</reference>
<evidence type="ECO:0000313" key="3">
    <source>
        <dbReference type="Proteomes" id="UP000051952"/>
    </source>
</evidence>
<keyword evidence="1 2" id="KW-0812">Transmembrane</keyword>
<feature type="transmembrane region" description="Helical" evidence="1">
    <location>
        <begin position="225"/>
        <end position="242"/>
    </location>
</feature>
<feature type="transmembrane region" description="Helical" evidence="1">
    <location>
        <begin position="200"/>
        <end position="219"/>
    </location>
</feature>
<sequence>GDNSVVDTTHCCIICFFDGRGRERETESVVALNPCLTQVVVESEFLPQLKEGKLGYVSTVVVVPQAYGILVIPLAASCAAKRFNISITVHWPAAPAPITAAVVTTTLASTAGAALGGDVVSAASLVLLSMLSCNTLAPNPGVSGYVMSVFFDDGPVSMVTGNIGIGVFVVQFGLVAVVARLRDQPHDDVAATLRFPAVSIRVTDFLLPGTMFSALTAFWSAENGAVATGVFGVMVVVVALVAF</sequence>
<name>A0A0S4JUT7_BODSA</name>
<dbReference type="AlphaFoldDB" id="A0A0S4JUT7"/>
<feature type="transmembrane region" description="Helical" evidence="1">
    <location>
        <begin position="54"/>
        <end position="76"/>
    </location>
</feature>
<dbReference type="VEuPathDB" id="TriTrypDB:BSAL_41400"/>
<organism evidence="2 3">
    <name type="scientific">Bodo saltans</name>
    <name type="common">Flagellated protozoan</name>
    <dbReference type="NCBI Taxonomy" id="75058"/>
    <lineage>
        <taxon>Eukaryota</taxon>
        <taxon>Discoba</taxon>
        <taxon>Euglenozoa</taxon>
        <taxon>Kinetoplastea</taxon>
        <taxon>Metakinetoplastina</taxon>
        <taxon>Eubodonida</taxon>
        <taxon>Bodonidae</taxon>
        <taxon>Bodo</taxon>
    </lineage>
</organism>
<protein>
    <submittedName>
        <fullName evidence="2">Transmembrane protein, putative</fullName>
    </submittedName>
</protein>
<evidence type="ECO:0000313" key="2">
    <source>
        <dbReference type="EMBL" id="CUG93213.1"/>
    </source>
</evidence>
<gene>
    <name evidence="2" type="ORF">BSAL_41400</name>
</gene>
<dbReference type="Proteomes" id="UP000051952">
    <property type="component" value="Unassembled WGS sequence"/>
</dbReference>
<evidence type="ECO:0000256" key="1">
    <source>
        <dbReference type="SAM" id="Phobius"/>
    </source>
</evidence>
<accession>A0A0S4JUT7</accession>
<proteinExistence type="predicted"/>
<dbReference type="EMBL" id="CYKH01002129">
    <property type="protein sequence ID" value="CUG93213.1"/>
    <property type="molecule type" value="Genomic_DNA"/>
</dbReference>